<dbReference type="AlphaFoldDB" id="A0A9P8TTZ5"/>
<dbReference type="CDD" id="cd11377">
    <property type="entry name" value="Pro-peptidase_S53"/>
    <property type="match status" value="1"/>
</dbReference>
<dbReference type="Gene3D" id="3.40.50.200">
    <property type="entry name" value="Peptidase S8/S53 domain"/>
    <property type="match status" value="1"/>
</dbReference>
<dbReference type="OrthoDB" id="409122at2759"/>
<feature type="binding site" evidence="15">
    <location>
        <position position="512"/>
    </location>
    <ligand>
        <name>Ca(2+)</name>
        <dbReference type="ChEBI" id="CHEBI:29108"/>
    </ligand>
</feature>
<keyword evidence="10 15" id="KW-0720">Serine protease</keyword>
<evidence type="ECO:0000259" key="17">
    <source>
        <dbReference type="PROSITE" id="PS51695"/>
    </source>
</evidence>
<dbReference type="GO" id="GO:0046872">
    <property type="term" value="F:metal ion binding"/>
    <property type="evidence" value="ECO:0007669"/>
    <property type="project" value="UniProtKB-UniRule"/>
</dbReference>
<evidence type="ECO:0000256" key="2">
    <source>
        <dbReference type="ARBA" id="ARBA00002451"/>
    </source>
</evidence>
<proteinExistence type="predicted"/>
<feature type="binding site" evidence="15">
    <location>
        <position position="481"/>
    </location>
    <ligand>
        <name>Ca(2+)</name>
        <dbReference type="ChEBI" id="CHEBI:29108"/>
    </ligand>
</feature>
<keyword evidence="12" id="KW-0843">Virulence</keyword>
<feature type="active site" description="Charge relay system" evidence="15">
    <location>
        <position position="226"/>
    </location>
</feature>
<evidence type="ECO:0000256" key="1">
    <source>
        <dbReference type="ARBA" id="ARBA00001910"/>
    </source>
</evidence>
<dbReference type="PROSITE" id="PS51695">
    <property type="entry name" value="SEDOLISIN"/>
    <property type="match status" value="1"/>
</dbReference>
<dbReference type="FunFam" id="3.40.50.200:FF:000015">
    <property type="entry name" value="Tripeptidyl peptidase A"/>
    <property type="match status" value="1"/>
</dbReference>
<evidence type="ECO:0000313" key="18">
    <source>
        <dbReference type="EMBL" id="KAH6604567.1"/>
    </source>
</evidence>
<evidence type="ECO:0000256" key="11">
    <source>
        <dbReference type="ARBA" id="ARBA00022837"/>
    </source>
</evidence>
<evidence type="ECO:0000256" key="7">
    <source>
        <dbReference type="ARBA" id="ARBA00022723"/>
    </source>
</evidence>
<protein>
    <recommendedName>
        <fullName evidence="4">tripeptidyl-peptidase II</fullName>
        <ecNumber evidence="4">3.4.14.10</ecNumber>
    </recommendedName>
</protein>
<dbReference type="InterPro" id="IPR023828">
    <property type="entry name" value="Peptidase_S8_Ser-AS"/>
</dbReference>
<keyword evidence="8 16" id="KW-0732">Signal</keyword>
<dbReference type="SUPFAM" id="SSF54897">
    <property type="entry name" value="Protease propeptides/inhibitors"/>
    <property type="match status" value="1"/>
</dbReference>
<evidence type="ECO:0000256" key="10">
    <source>
        <dbReference type="ARBA" id="ARBA00022825"/>
    </source>
</evidence>
<dbReference type="GO" id="GO:0008240">
    <property type="term" value="F:tripeptidyl-peptidase activity"/>
    <property type="evidence" value="ECO:0007669"/>
    <property type="project" value="UniProtKB-EC"/>
</dbReference>
<dbReference type="Pfam" id="PF00082">
    <property type="entry name" value="Peptidase_S8"/>
    <property type="match status" value="1"/>
</dbReference>
<dbReference type="EMBL" id="JAIWOZ010000005">
    <property type="protein sequence ID" value="KAH6604567.1"/>
    <property type="molecule type" value="Genomic_DNA"/>
</dbReference>
<dbReference type="PANTHER" id="PTHR14218:SF15">
    <property type="entry name" value="TRIPEPTIDYL-PEPTIDASE 1"/>
    <property type="match status" value="1"/>
</dbReference>
<dbReference type="SMART" id="SM00944">
    <property type="entry name" value="Pro-kuma_activ"/>
    <property type="match status" value="1"/>
</dbReference>
<comment type="caution">
    <text evidence="18">The sequence shown here is derived from an EMBL/GenBank/DDBJ whole genome shotgun (WGS) entry which is preliminary data.</text>
</comment>
<keyword evidence="5" id="KW-0964">Secreted</keyword>
<feature type="domain" description="Peptidase S53" evidence="17">
    <location>
        <begin position="149"/>
        <end position="533"/>
    </location>
</feature>
<dbReference type="GO" id="GO:0005576">
    <property type="term" value="C:extracellular region"/>
    <property type="evidence" value="ECO:0007669"/>
    <property type="project" value="UniProtKB-SubCell"/>
</dbReference>
<dbReference type="CDD" id="cd04056">
    <property type="entry name" value="Peptidases_S53"/>
    <property type="match status" value="1"/>
</dbReference>
<keyword evidence="7 15" id="KW-0479">Metal-binding</keyword>
<evidence type="ECO:0000256" key="5">
    <source>
        <dbReference type="ARBA" id="ARBA00022525"/>
    </source>
</evidence>
<name>A0A9P8TTZ5_9HYPO</name>
<dbReference type="PROSITE" id="PS00138">
    <property type="entry name" value="SUBTILASE_SER"/>
    <property type="match status" value="1"/>
</dbReference>
<evidence type="ECO:0000313" key="19">
    <source>
        <dbReference type="Proteomes" id="UP000827724"/>
    </source>
</evidence>
<feature type="signal peptide" evidence="16">
    <location>
        <begin position="1"/>
        <end position="17"/>
    </location>
</feature>
<evidence type="ECO:0000256" key="12">
    <source>
        <dbReference type="ARBA" id="ARBA00023026"/>
    </source>
</evidence>
<dbReference type="InterPro" id="IPR050819">
    <property type="entry name" value="Tripeptidyl-peptidase_I"/>
</dbReference>
<comment type="subcellular location">
    <subcellularLocation>
        <location evidence="3">Secreted</location>
        <location evidence="3">Extracellular space</location>
    </subcellularLocation>
</comment>
<keyword evidence="13" id="KW-0865">Zymogen</keyword>
<dbReference type="EC" id="3.4.14.10" evidence="4"/>
<keyword evidence="19" id="KW-1185">Reference proteome</keyword>
<feature type="active site" description="Charge relay system" evidence="15">
    <location>
        <position position="438"/>
    </location>
</feature>
<dbReference type="InterPro" id="IPR036852">
    <property type="entry name" value="Peptidase_S8/S53_dom_sf"/>
</dbReference>
<dbReference type="SUPFAM" id="SSF52743">
    <property type="entry name" value="Subtilisin-like"/>
    <property type="match status" value="1"/>
</dbReference>
<evidence type="ECO:0000256" key="4">
    <source>
        <dbReference type="ARBA" id="ARBA00012462"/>
    </source>
</evidence>
<evidence type="ECO:0000256" key="15">
    <source>
        <dbReference type="PROSITE-ProRule" id="PRU01032"/>
    </source>
</evidence>
<keyword evidence="9 15" id="KW-0378">Hydrolase</keyword>
<evidence type="ECO:0000256" key="16">
    <source>
        <dbReference type="SAM" id="SignalP"/>
    </source>
</evidence>
<feature type="binding site" evidence="15">
    <location>
        <position position="480"/>
    </location>
    <ligand>
        <name>Ca(2+)</name>
        <dbReference type="ChEBI" id="CHEBI:29108"/>
    </ligand>
</feature>
<sequence>MRAPYLLGLAISALAAANPIAKRPPRTLEETWSAQHVKISIALQPECRQLLEQTLHRLSSPSSPQHGRHLGREEAKALLRPRQASADAVKGWLSRAGVPAGDVLSDGQFLHVRAVTQQAGALLGTRCNGTRGSQTIAVSSLPEEAQGHVVTIQCAQIQGRRNTSSVDNSSPSFVGSKPKAAQYDELNRFLRTFAPSSANATFSVESVSGGENPQGTNVPASEANMDIQYAVAMAHDAPVRFYATGGENHDLIPDLDMVDKENEYLEPYLEFASHLLNLDDDQLPKVVSISYGANEQLFPKPYAQQVCDMFGQLGTRGVSVVVASGDQGPGISCRSNDGTERPKLMPSFPATCPYVTSVGATRGIGPEVAADFSSGGFSDYFARPEWQDEAVGNYLRLHGDEWKGYYSLDGRGFPDVAAQGANYRFLNHGKDDVTSGTSFSSPVFAALIALLNDHRSKSGLPPLGFLNPWIYGIGNHAFTDITESRSAGCVGYSRSGLPSPVIPNAGWSAVPGWDPVTGWGTPLFDRLMNFSCT</sequence>
<evidence type="ECO:0000256" key="14">
    <source>
        <dbReference type="ARBA" id="ARBA00023180"/>
    </source>
</evidence>
<feature type="chain" id="PRO_5040382388" description="tripeptidyl-peptidase II" evidence="16">
    <location>
        <begin position="18"/>
        <end position="533"/>
    </location>
</feature>
<evidence type="ECO:0000256" key="13">
    <source>
        <dbReference type="ARBA" id="ARBA00023145"/>
    </source>
</evidence>
<evidence type="ECO:0000256" key="3">
    <source>
        <dbReference type="ARBA" id="ARBA00004239"/>
    </source>
</evidence>
<comment type="catalytic activity">
    <reaction evidence="1">
        <text>Release of an N-terminal tripeptide from a polypeptide.</text>
        <dbReference type="EC" id="3.4.14.10"/>
    </reaction>
</comment>
<organism evidence="18 19">
    <name type="scientific">Trichoderma cornu-damae</name>
    <dbReference type="NCBI Taxonomy" id="654480"/>
    <lineage>
        <taxon>Eukaryota</taxon>
        <taxon>Fungi</taxon>
        <taxon>Dikarya</taxon>
        <taxon>Ascomycota</taxon>
        <taxon>Pezizomycotina</taxon>
        <taxon>Sordariomycetes</taxon>
        <taxon>Hypocreomycetidae</taxon>
        <taxon>Hypocreales</taxon>
        <taxon>Hypocreaceae</taxon>
        <taxon>Trichoderma</taxon>
    </lineage>
</organism>
<evidence type="ECO:0000256" key="9">
    <source>
        <dbReference type="ARBA" id="ARBA00022801"/>
    </source>
</evidence>
<keyword evidence="11 15" id="KW-0106">Calcium</keyword>
<comment type="cofactor">
    <cofactor evidence="15">
        <name>Ca(2+)</name>
        <dbReference type="ChEBI" id="CHEBI:29108"/>
    </cofactor>
    <text evidence="15">Binds 1 Ca(2+) ion per subunit.</text>
</comment>
<dbReference type="InterPro" id="IPR000209">
    <property type="entry name" value="Peptidase_S8/S53_dom"/>
</dbReference>
<evidence type="ECO:0000256" key="6">
    <source>
        <dbReference type="ARBA" id="ARBA00022670"/>
    </source>
</evidence>
<dbReference type="GO" id="GO:0004252">
    <property type="term" value="F:serine-type endopeptidase activity"/>
    <property type="evidence" value="ECO:0007669"/>
    <property type="project" value="UniProtKB-UniRule"/>
</dbReference>
<dbReference type="InterPro" id="IPR015366">
    <property type="entry name" value="S53_propep"/>
</dbReference>
<reference evidence="18" key="1">
    <citation type="submission" date="2021-08" db="EMBL/GenBank/DDBJ databases">
        <title>Chromosome-Level Trichoderma cornu-damae using Hi-C Data.</title>
        <authorList>
            <person name="Kim C.S."/>
        </authorList>
    </citation>
    <scope>NUCLEOTIDE SEQUENCE</scope>
    <source>
        <strain evidence="18">KA19-0412C</strain>
    </source>
</reference>
<dbReference type="Pfam" id="PF09286">
    <property type="entry name" value="Pro-kuma_activ"/>
    <property type="match status" value="1"/>
</dbReference>
<dbReference type="GO" id="GO:0006508">
    <property type="term" value="P:proteolysis"/>
    <property type="evidence" value="ECO:0007669"/>
    <property type="project" value="UniProtKB-KW"/>
</dbReference>
<evidence type="ECO:0000256" key="8">
    <source>
        <dbReference type="ARBA" id="ARBA00022729"/>
    </source>
</evidence>
<feature type="binding site" evidence="15">
    <location>
        <position position="514"/>
    </location>
    <ligand>
        <name>Ca(2+)</name>
        <dbReference type="ChEBI" id="CHEBI:29108"/>
    </ligand>
</feature>
<comment type="function">
    <text evidence="2">Secreted tripeptidyl-peptidase which degrades proteins at acidic pHs and is involved in virulence.</text>
</comment>
<dbReference type="PANTHER" id="PTHR14218">
    <property type="entry name" value="PROTEASE S8 TRIPEPTIDYL PEPTIDASE I CLN2"/>
    <property type="match status" value="1"/>
</dbReference>
<keyword evidence="14" id="KW-0325">Glycoprotein</keyword>
<accession>A0A9P8TTZ5</accession>
<dbReference type="Proteomes" id="UP000827724">
    <property type="component" value="Unassembled WGS sequence"/>
</dbReference>
<gene>
    <name evidence="18" type="ORF">Trco_006274</name>
</gene>
<dbReference type="InterPro" id="IPR030400">
    <property type="entry name" value="Sedolisin_dom"/>
</dbReference>
<feature type="active site" description="Charge relay system" evidence="15">
    <location>
        <position position="222"/>
    </location>
</feature>
<keyword evidence="6 15" id="KW-0645">Protease</keyword>